<keyword evidence="5" id="KW-0813">Transport</keyword>
<evidence type="ECO:0000256" key="6">
    <source>
        <dbReference type="ARBA" id="ARBA00022475"/>
    </source>
</evidence>
<keyword evidence="9 10" id="KW-0472">Membrane</keyword>
<dbReference type="RefSeq" id="WP_273630860.1">
    <property type="nucleotide sequence ID" value="NZ_CP117167.1"/>
</dbReference>
<feature type="transmembrane region" description="Helical" evidence="10">
    <location>
        <begin position="39"/>
        <end position="58"/>
    </location>
</feature>
<comment type="subcellular location">
    <subcellularLocation>
        <location evidence="2">Cell membrane</location>
        <topology evidence="2">Multi-pass membrane protein</topology>
    </subcellularLocation>
</comment>
<dbReference type="PANTHER" id="PTHR36122:SF2">
    <property type="entry name" value="NICOTINAMIDE RIBOSIDE TRANSPORTER PNUC"/>
    <property type="match status" value="1"/>
</dbReference>
<feature type="transmembrane region" description="Helical" evidence="10">
    <location>
        <begin position="101"/>
        <end position="119"/>
    </location>
</feature>
<keyword evidence="12" id="KW-1185">Reference proteome</keyword>
<feature type="transmembrane region" description="Helical" evidence="10">
    <location>
        <begin position="12"/>
        <end position="32"/>
    </location>
</feature>
<comment type="function">
    <text evidence="1">Required for nicotinamide riboside transport across the inner membrane.</text>
</comment>
<evidence type="ECO:0000256" key="2">
    <source>
        <dbReference type="ARBA" id="ARBA00004651"/>
    </source>
</evidence>
<evidence type="ECO:0000313" key="11">
    <source>
        <dbReference type="EMBL" id="WCT12596.1"/>
    </source>
</evidence>
<dbReference type="Pfam" id="PF04973">
    <property type="entry name" value="NMN_transporter"/>
    <property type="match status" value="1"/>
</dbReference>
<dbReference type="EMBL" id="CP117167">
    <property type="protein sequence ID" value="WCT12596.1"/>
    <property type="molecule type" value="Genomic_DNA"/>
</dbReference>
<protein>
    <recommendedName>
        <fullName evidence="4">Nicotinamide riboside transporter PnuC</fullName>
    </recommendedName>
</protein>
<evidence type="ECO:0000256" key="10">
    <source>
        <dbReference type="SAM" id="Phobius"/>
    </source>
</evidence>
<evidence type="ECO:0000313" key="12">
    <source>
        <dbReference type="Proteomes" id="UP001216139"/>
    </source>
</evidence>
<comment type="similarity">
    <text evidence="3">Belongs to the nicotinamide ribonucleoside (NR) uptake permease (TC 4.B.1) family.</text>
</comment>
<keyword evidence="7 10" id="KW-0812">Transmembrane</keyword>
<evidence type="ECO:0000256" key="3">
    <source>
        <dbReference type="ARBA" id="ARBA00006669"/>
    </source>
</evidence>
<dbReference type="Proteomes" id="UP001216139">
    <property type="component" value="Chromosome"/>
</dbReference>
<dbReference type="PANTHER" id="PTHR36122">
    <property type="entry name" value="NICOTINAMIDE RIBOSIDE TRANSPORTER PNUC"/>
    <property type="match status" value="1"/>
</dbReference>
<name>A0ABY7T8B4_9SPHI</name>
<evidence type="ECO:0000256" key="7">
    <source>
        <dbReference type="ARBA" id="ARBA00022692"/>
    </source>
</evidence>
<proteinExistence type="inferred from homology"/>
<reference evidence="11 12" key="1">
    <citation type="submission" date="2023-02" db="EMBL/GenBank/DDBJ databases">
        <title>Genome sequence of Mucilaginibacter jinjuensis strain KACC 16571.</title>
        <authorList>
            <person name="Kim S."/>
            <person name="Heo J."/>
            <person name="Kwon S.-W."/>
        </authorList>
    </citation>
    <scope>NUCLEOTIDE SEQUENCE [LARGE SCALE GENOMIC DNA]</scope>
    <source>
        <strain evidence="11 12">KACC 16571</strain>
    </source>
</reference>
<dbReference type="InterPro" id="IPR006419">
    <property type="entry name" value="NMN_transpt_PnuC"/>
</dbReference>
<feature type="transmembrane region" description="Helical" evidence="10">
    <location>
        <begin position="174"/>
        <end position="192"/>
    </location>
</feature>
<evidence type="ECO:0000256" key="9">
    <source>
        <dbReference type="ARBA" id="ARBA00023136"/>
    </source>
</evidence>
<evidence type="ECO:0000256" key="8">
    <source>
        <dbReference type="ARBA" id="ARBA00022989"/>
    </source>
</evidence>
<feature type="transmembrane region" description="Helical" evidence="10">
    <location>
        <begin position="64"/>
        <end position="81"/>
    </location>
</feature>
<organism evidence="11 12">
    <name type="scientific">Mucilaginibacter jinjuensis</name>
    <dbReference type="NCBI Taxonomy" id="1176721"/>
    <lineage>
        <taxon>Bacteria</taxon>
        <taxon>Pseudomonadati</taxon>
        <taxon>Bacteroidota</taxon>
        <taxon>Sphingobacteriia</taxon>
        <taxon>Sphingobacteriales</taxon>
        <taxon>Sphingobacteriaceae</taxon>
        <taxon>Mucilaginibacter</taxon>
    </lineage>
</organism>
<evidence type="ECO:0000256" key="4">
    <source>
        <dbReference type="ARBA" id="ARBA00017522"/>
    </source>
</evidence>
<accession>A0ABY7T8B4</accession>
<sequence>MNQWVELLTEQIRQTTLIEWVAVILGVAEVLLAKRNNILLYPAGIGGSAIGIILFIKAGLFADAGLSFYYVIVSIYGWIIWSRRKNEPPLQVAYANKQEWFMTLLIAFGGGIAIYWILITFTPSTVPVMDAWVTSSAWAGTWLLARRRIENWVVLNVSNLFAIPLLFYKHLPLFALLTLFLFIIAIFGYFDWQKVYRTQQKLQPVAQ</sequence>
<dbReference type="NCBIfam" id="TIGR01528">
    <property type="entry name" value="NMN_trans_PnuC"/>
    <property type="match status" value="1"/>
</dbReference>
<keyword evidence="8 10" id="KW-1133">Transmembrane helix</keyword>
<evidence type="ECO:0000256" key="5">
    <source>
        <dbReference type="ARBA" id="ARBA00022448"/>
    </source>
</evidence>
<evidence type="ECO:0000256" key="1">
    <source>
        <dbReference type="ARBA" id="ARBA00002672"/>
    </source>
</evidence>
<keyword evidence="6" id="KW-1003">Cell membrane</keyword>
<gene>
    <name evidence="11" type="primary">pnuC</name>
    <name evidence="11" type="ORF">PQO05_01455</name>
</gene>